<name>A0AAE7X0V4_9CAUD</name>
<dbReference type="RefSeq" id="YP_010668042.1">
    <property type="nucleotide sequence ID" value="NC_070952.1"/>
</dbReference>
<dbReference type="KEGG" id="vg:77944165"/>
<dbReference type="Proteomes" id="UP000827517">
    <property type="component" value="Segment"/>
</dbReference>
<sequence length="182" mass="20012">MKKLISILMFAVVLFSGYAVAEVNKAGWMPVSSVSTGQLIGMTNIGSHGGELTLLCDVKTHKLRMDYKGGENRYDLFVFYTGDNPDMTSPDLNGKFIVGMNSTTQGQVYYNVLKAKETFVIARFPMGSGAKYLRALAIGNENIPEIQQEGDESFFAGSAMREMLHELSTSCPVNQNKDQAVF</sequence>
<proteinExistence type="predicted"/>
<reference evidence="1" key="1">
    <citation type="submission" date="2021-07" db="EMBL/GenBank/DDBJ databases">
        <authorList>
            <person name="Roth S.J."/>
            <person name="Krukonis G.P."/>
            <person name="Delesalle V.A."/>
        </authorList>
    </citation>
    <scope>NUCLEOTIDE SEQUENCE</scope>
</reference>
<evidence type="ECO:0000313" key="2">
    <source>
        <dbReference type="Proteomes" id="UP000827517"/>
    </source>
</evidence>
<accession>A0AAE7X0V4</accession>
<organism evidence="1 2">
    <name type="scientific">Erwinia phage AH04</name>
    <dbReference type="NCBI Taxonomy" id="2869569"/>
    <lineage>
        <taxon>Viruses</taxon>
        <taxon>Duplodnaviria</taxon>
        <taxon>Heunggongvirae</taxon>
        <taxon>Uroviricota</taxon>
        <taxon>Caudoviricetes</taxon>
        <taxon>Chimalliviridae</taxon>
        <taxon>Meadowvirus</taxon>
        <taxon>Meadowvirus AH04</taxon>
    </lineage>
</organism>
<keyword evidence="2" id="KW-1185">Reference proteome</keyword>
<dbReference type="GeneID" id="77944165"/>
<gene>
    <name evidence="1" type="primary">288</name>
    <name evidence="1" type="ORF">AH04_288</name>
</gene>
<dbReference type="EMBL" id="MZ501267">
    <property type="protein sequence ID" value="QZA70760.1"/>
    <property type="molecule type" value="Genomic_DNA"/>
</dbReference>
<evidence type="ECO:0000313" key="1">
    <source>
        <dbReference type="EMBL" id="QZA70760.1"/>
    </source>
</evidence>
<protein>
    <submittedName>
        <fullName evidence="1">Uncharacterized protein</fullName>
    </submittedName>
</protein>